<dbReference type="CDD" id="cd15777">
    <property type="entry name" value="CRBN_C_like"/>
    <property type="match status" value="1"/>
</dbReference>
<dbReference type="Gene3D" id="2.170.150.20">
    <property type="entry name" value="Peptide methionine sulfoxide reductase"/>
    <property type="match status" value="1"/>
</dbReference>
<dbReference type="Proteomes" id="UP000434052">
    <property type="component" value="Unassembled WGS sequence"/>
</dbReference>
<gene>
    <name evidence="4" type="ORF">DQK91_10575</name>
    <name evidence="3" type="ORF">E8L03_11045</name>
</gene>
<dbReference type="PROSITE" id="PS51788">
    <property type="entry name" value="CULT"/>
    <property type="match status" value="1"/>
</dbReference>
<evidence type="ECO:0000313" key="4">
    <source>
        <dbReference type="EMBL" id="TVM33666.1"/>
    </source>
</evidence>
<accession>A0A6P1ZJ95</accession>
<protein>
    <recommendedName>
        <fullName evidence="2">CULT domain-containing protein</fullName>
    </recommendedName>
</protein>
<dbReference type="EMBL" id="CP039543">
    <property type="protein sequence ID" value="QJT09443.1"/>
    <property type="molecule type" value="Genomic_DNA"/>
</dbReference>
<organism evidence="4 5">
    <name type="scientific">Oceanidesulfovibrio marinus</name>
    <dbReference type="NCBI Taxonomy" id="370038"/>
    <lineage>
        <taxon>Bacteria</taxon>
        <taxon>Pseudomonadati</taxon>
        <taxon>Thermodesulfobacteriota</taxon>
        <taxon>Desulfovibrionia</taxon>
        <taxon>Desulfovibrionales</taxon>
        <taxon>Desulfovibrionaceae</taxon>
        <taxon>Oceanidesulfovibrio</taxon>
    </lineage>
</organism>
<evidence type="ECO:0000313" key="3">
    <source>
        <dbReference type="EMBL" id="QJT09443.1"/>
    </source>
</evidence>
<evidence type="ECO:0000259" key="2">
    <source>
        <dbReference type="PROSITE" id="PS51788"/>
    </source>
</evidence>
<dbReference type="InterPro" id="IPR034750">
    <property type="entry name" value="CULT"/>
</dbReference>
<feature type="compositionally biased region" description="Acidic residues" evidence="1">
    <location>
        <begin position="27"/>
        <end position="37"/>
    </location>
</feature>
<dbReference type="OrthoDB" id="6197001at2"/>
<reference evidence="4 5" key="1">
    <citation type="submission" date="2018-06" db="EMBL/GenBank/DDBJ databases">
        <title>Complete genome of Desulfovibrio marinus P48SEP.</title>
        <authorList>
            <person name="Crispim J.S."/>
            <person name="Vidigal P.M.P."/>
            <person name="Silva L.C.F."/>
            <person name="Araujo L.C."/>
            <person name="Laguardia C.N."/>
            <person name="Dias R.S."/>
            <person name="Sousa M.P."/>
            <person name="Paula S.O."/>
            <person name="Silva C."/>
        </authorList>
    </citation>
    <scope>NUCLEOTIDE SEQUENCE [LARGE SCALE GENOMIC DNA]</scope>
    <source>
        <strain evidence="4 5">P48SEP</strain>
    </source>
</reference>
<proteinExistence type="predicted"/>
<keyword evidence="6" id="KW-1185">Reference proteome</keyword>
<feature type="region of interest" description="Disordered" evidence="1">
    <location>
        <begin position="19"/>
        <end position="40"/>
    </location>
</feature>
<reference evidence="3 6" key="2">
    <citation type="submission" date="2019-04" db="EMBL/GenBank/DDBJ databases">
        <title>Isolation and culture of sulfate reducing bacteria from the cold seep of the South China Sea.</title>
        <authorList>
            <person name="Sun C."/>
            <person name="Liu R."/>
        </authorList>
    </citation>
    <scope>NUCLEOTIDE SEQUENCE [LARGE SCALE GENOMIC DNA]</scope>
    <source>
        <strain evidence="3 6">CS1</strain>
    </source>
</reference>
<sequence>MTFDDQPCAHLRQLLEDADTPTAPPLDDVDYEDETETSDSGGNILRCRSCGHAITKASFRTQKGGRHCHVFCNPSGIVFEIGIFSAAPGAALTGQPSSEFTWFPEHSWRIAVCGSCLVHLGWIWSGPAGMFYGLVLNMLVEDS</sequence>
<evidence type="ECO:0000313" key="6">
    <source>
        <dbReference type="Proteomes" id="UP000503251"/>
    </source>
</evidence>
<dbReference type="RefSeq" id="WP_144305330.1">
    <property type="nucleotide sequence ID" value="NZ_CP039543.1"/>
</dbReference>
<dbReference type="EMBL" id="QMIF01000006">
    <property type="protein sequence ID" value="TVM33666.1"/>
    <property type="molecule type" value="Genomic_DNA"/>
</dbReference>
<evidence type="ECO:0000313" key="5">
    <source>
        <dbReference type="Proteomes" id="UP000434052"/>
    </source>
</evidence>
<evidence type="ECO:0000256" key="1">
    <source>
        <dbReference type="SAM" id="MobiDB-lite"/>
    </source>
</evidence>
<name>A0A6P1ZJ95_9BACT</name>
<dbReference type="Proteomes" id="UP000503251">
    <property type="component" value="Chromosome"/>
</dbReference>
<dbReference type="AlphaFoldDB" id="A0A6P1ZJ95"/>
<dbReference type="FunFam" id="2.170.150.20:FF:000007">
    <property type="entry name" value="Protein cereblon"/>
    <property type="match status" value="1"/>
</dbReference>
<feature type="domain" description="CULT" evidence="2">
    <location>
        <begin position="42"/>
        <end position="143"/>
    </location>
</feature>